<feature type="region of interest" description="Disordered" evidence="1">
    <location>
        <begin position="1"/>
        <end position="31"/>
    </location>
</feature>
<feature type="transmembrane region" description="Helical" evidence="2">
    <location>
        <begin position="209"/>
        <end position="228"/>
    </location>
</feature>
<dbReference type="HOGENOM" id="CLU_099959_0_0_1"/>
<keyword evidence="2" id="KW-0812">Transmembrane</keyword>
<dbReference type="EMBL" id="GL945432">
    <property type="protein sequence ID" value="EGO26775.1"/>
    <property type="molecule type" value="Genomic_DNA"/>
</dbReference>
<dbReference type="GeneID" id="18818700"/>
<proteinExistence type="predicted"/>
<evidence type="ECO:0000256" key="1">
    <source>
        <dbReference type="SAM" id="MobiDB-lite"/>
    </source>
</evidence>
<dbReference type="AlphaFoldDB" id="F8NRI2"/>
<dbReference type="RefSeq" id="XP_007316948.1">
    <property type="nucleotide sequence ID" value="XM_007316886.1"/>
</dbReference>
<dbReference type="Proteomes" id="UP000008064">
    <property type="component" value="Unassembled WGS sequence"/>
</dbReference>
<protein>
    <submittedName>
        <fullName evidence="3">Uncharacterized protein</fullName>
    </submittedName>
</protein>
<reference evidence="3" key="1">
    <citation type="submission" date="2011-04" db="EMBL/GenBank/DDBJ databases">
        <title>Evolution of plant cell wall degrading machinery underlies the functional diversity of forest fungi.</title>
        <authorList>
            <consortium name="US DOE Joint Genome Institute (JGI-PGF)"/>
            <person name="Eastwood D.C."/>
            <person name="Floudas D."/>
            <person name="Binder M."/>
            <person name="Majcherczyk A."/>
            <person name="Schneider P."/>
            <person name="Aerts A."/>
            <person name="Asiegbu F.O."/>
            <person name="Baker S.E."/>
            <person name="Barry K."/>
            <person name="Bendiksby M."/>
            <person name="Blumentritt M."/>
            <person name="Coutinho P.M."/>
            <person name="Cullen D."/>
            <person name="Cullen D."/>
            <person name="Gathman A."/>
            <person name="Goodell B."/>
            <person name="Henrissat B."/>
            <person name="Ihrmark K."/>
            <person name="Kauserud H."/>
            <person name="Kohler A."/>
            <person name="LaButti K."/>
            <person name="Lapidus A."/>
            <person name="Lavin J.L."/>
            <person name="Lee Y.-H."/>
            <person name="Lindquist E."/>
            <person name="Lilly W."/>
            <person name="Lucas S."/>
            <person name="Morin E."/>
            <person name="Murat C."/>
            <person name="Oguiza J.A."/>
            <person name="Park J."/>
            <person name="Pisabarro A.G."/>
            <person name="Riley R."/>
            <person name="Rosling A."/>
            <person name="Salamov A."/>
            <person name="Schmidt O."/>
            <person name="Schmutz J."/>
            <person name="Skrede I."/>
            <person name="Stenlid J."/>
            <person name="Wiebenga A."/>
            <person name="Xie X."/>
            <person name="Kues U."/>
            <person name="Hibbett D.S."/>
            <person name="Hoffmeister D."/>
            <person name="Hogberg N."/>
            <person name="Martin F."/>
            <person name="Grigoriev I.V."/>
            <person name="Watkinson S.C."/>
        </authorList>
    </citation>
    <scope>NUCLEOTIDE SEQUENCE</scope>
    <source>
        <strain evidence="3">S7.9</strain>
    </source>
</reference>
<gene>
    <name evidence="3" type="ORF">SERLADRAFT_464176</name>
</gene>
<sequence length="231" mass="25179">MNKLKKQQSVASSAQPLSGSSRHPSSPTTTAIYNGNQNAYTYRSGSTATTQPSIPSSSAIVMDLVPSKNIAEVWNAASSPASMKPRTYVEQYWAARALTAETMLTARASHQRELASLKFSEESKRSREIALLVRAHETRQDKLEKCVVALIACIMILAGLVTYMMMKSASHVSASASWWPSPSHFTIPILSPFTNVVEQETSVVGSKTVATIVVVLGGLAYAIFRHWFGQR</sequence>
<feature type="transmembrane region" description="Helical" evidence="2">
    <location>
        <begin position="146"/>
        <end position="166"/>
    </location>
</feature>
<accession>F8NRI2</accession>
<feature type="compositionally biased region" description="Polar residues" evidence="1">
    <location>
        <begin position="7"/>
        <end position="31"/>
    </location>
</feature>
<dbReference type="KEGG" id="sla:SERLADRAFT_464176"/>
<name>F8NRI2_SERL9</name>
<keyword evidence="2" id="KW-0472">Membrane</keyword>
<dbReference type="OrthoDB" id="3265172at2759"/>
<evidence type="ECO:0000256" key="2">
    <source>
        <dbReference type="SAM" id="Phobius"/>
    </source>
</evidence>
<organism>
    <name type="scientific">Serpula lacrymans var. lacrymans (strain S7.9)</name>
    <name type="common">Dry rot fungus</name>
    <dbReference type="NCBI Taxonomy" id="578457"/>
    <lineage>
        <taxon>Eukaryota</taxon>
        <taxon>Fungi</taxon>
        <taxon>Dikarya</taxon>
        <taxon>Basidiomycota</taxon>
        <taxon>Agaricomycotina</taxon>
        <taxon>Agaricomycetes</taxon>
        <taxon>Agaricomycetidae</taxon>
        <taxon>Boletales</taxon>
        <taxon>Coniophorineae</taxon>
        <taxon>Serpulaceae</taxon>
        <taxon>Serpula</taxon>
    </lineage>
</organism>
<keyword evidence="2" id="KW-1133">Transmembrane helix</keyword>
<evidence type="ECO:0000313" key="3">
    <source>
        <dbReference type="EMBL" id="EGO26775.1"/>
    </source>
</evidence>